<gene>
    <name evidence="3" type="ORF">PR001_g28549</name>
    <name evidence="2" type="ORF">PR002_g28578</name>
    <name evidence="4" type="ORF">PR003_g29694</name>
</gene>
<dbReference type="Proteomes" id="UP000435112">
    <property type="component" value="Unassembled WGS sequence"/>
</dbReference>
<comment type="caution">
    <text evidence="3">The sequence shown here is derived from an EMBL/GenBank/DDBJ whole genome shotgun (WGS) entry which is preliminary data.</text>
</comment>
<evidence type="ECO:0000313" key="2">
    <source>
        <dbReference type="EMBL" id="KAE8965781.1"/>
    </source>
</evidence>
<protein>
    <submittedName>
        <fullName evidence="3">Uncharacterized protein</fullName>
    </submittedName>
</protein>
<dbReference type="Proteomes" id="UP000429607">
    <property type="component" value="Unassembled WGS sequence"/>
</dbReference>
<evidence type="ECO:0000313" key="5">
    <source>
        <dbReference type="Proteomes" id="UP000429607"/>
    </source>
</evidence>
<dbReference type="OrthoDB" id="98757at2759"/>
<proteinExistence type="predicted"/>
<reference evidence="5 7" key="1">
    <citation type="submission" date="2018-09" db="EMBL/GenBank/DDBJ databases">
        <title>Genomic investigation of the strawberry pathogen Phytophthora fragariae indicates pathogenicity is determined by transcriptional variation in three key races.</title>
        <authorList>
            <person name="Adams T.M."/>
            <person name="Armitage A.D."/>
            <person name="Sobczyk M.K."/>
            <person name="Bates H.J."/>
            <person name="Dunwell J.M."/>
            <person name="Nellist C.F."/>
            <person name="Harrison R.J."/>
        </authorList>
    </citation>
    <scope>NUCLEOTIDE SEQUENCE [LARGE SCALE GENOMIC DNA]</scope>
    <source>
        <strain evidence="3 5">SCRP249</strain>
        <strain evidence="2 7">SCRP324</strain>
        <strain evidence="4 6">SCRP333</strain>
    </source>
</reference>
<feature type="region of interest" description="Disordered" evidence="1">
    <location>
        <begin position="1"/>
        <end position="33"/>
    </location>
</feature>
<evidence type="ECO:0000256" key="1">
    <source>
        <dbReference type="SAM" id="MobiDB-lite"/>
    </source>
</evidence>
<dbReference type="EMBL" id="QXFT01005120">
    <property type="protein sequence ID" value="KAE9274151.1"/>
    <property type="molecule type" value="Genomic_DNA"/>
</dbReference>
<organism evidence="3 5">
    <name type="scientific">Phytophthora rubi</name>
    <dbReference type="NCBI Taxonomy" id="129364"/>
    <lineage>
        <taxon>Eukaryota</taxon>
        <taxon>Sar</taxon>
        <taxon>Stramenopiles</taxon>
        <taxon>Oomycota</taxon>
        <taxon>Peronosporomycetes</taxon>
        <taxon>Peronosporales</taxon>
        <taxon>Peronosporaceae</taxon>
        <taxon>Phytophthora</taxon>
    </lineage>
</organism>
<dbReference type="EMBL" id="QXFV01005178">
    <property type="protein sequence ID" value="KAE8965990.1"/>
    <property type="molecule type" value="Genomic_DNA"/>
</dbReference>
<evidence type="ECO:0000313" key="4">
    <source>
        <dbReference type="EMBL" id="KAE9274151.1"/>
    </source>
</evidence>
<evidence type="ECO:0000313" key="6">
    <source>
        <dbReference type="Proteomes" id="UP000434957"/>
    </source>
</evidence>
<accession>A0A6A3H9Y3</accession>
<dbReference type="EMBL" id="QXFU01005078">
    <property type="protein sequence ID" value="KAE8965781.1"/>
    <property type="molecule type" value="Genomic_DNA"/>
</dbReference>
<keyword evidence="6" id="KW-1185">Reference proteome</keyword>
<dbReference type="Proteomes" id="UP000434957">
    <property type="component" value="Unassembled WGS sequence"/>
</dbReference>
<evidence type="ECO:0000313" key="3">
    <source>
        <dbReference type="EMBL" id="KAE8965990.1"/>
    </source>
</evidence>
<dbReference type="AlphaFoldDB" id="A0A6A3H9Y3"/>
<sequence length="120" mass="13853">MGLLPPRKKSNLLFKPRSSAHKRPEEDPVGATPLPLEAQKLKMHILESHPERLLRFSMSRMRHIVAQSPVEIPAELRKKNLVTSRVSGRSVPLTRSMWDKKMTQYKKHKLDVIGEGIHYQ</sequence>
<feature type="compositionally biased region" description="Basic residues" evidence="1">
    <location>
        <begin position="1"/>
        <end position="10"/>
    </location>
</feature>
<evidence type="ECO:0000313" key="7">
    <source>
        <dbReference type="Proteomes" id="UP000435112"/>
    </source>
</evidence>
<name>A0A6A3H9Y3_9STRA</name>